<dbReference type="GO" id="GO:0004751">
    <property type="term" value="F:ribose-5-phosphate isomerase activity"/>
    <property type="evidence" value="ECO:0007669"/>
    <property type="project" value="UniProtKB-EC"/>
</dbReference>
<comment type="similarity">
    <text evidence="3">Belongs to the ribose 5-phosphate isomerase family.</text>
</comment>
<dbReference type="PANTHER" id="PTHR43748:SF2">
    <property type="entry name" value="RIBOSE-5-PHOSPHATE ISOMERASE 2-RELATED"/>
    <property type="match status" value="1"/>
</dbReference>
<evidence type="ECO:0000256" key="1">
    <source>
        <dbReference type="ARBA" id="ARBA00001713"/>
    </source>
</evidence>
<dbReference type="Proteomes" id="UP000594263">
    <property type="component" value="Unplaced"/>
</dbReference>
<protein>
    <recommendedName>
        <fullName evidence="4">ribose-5-phosphate isomerase</fullName>
        <ecNumber evidence="4">5.3.1.6</ecNumber>
    </recommendedName>
</protein>
<dbReference type="Gene3D" id="3.40.50.1360">
    <property type="match status" value="1"/>
</dbReference>
<evidence type="ECO:0000256" key="2">
    <source>
        <dbReference type="ARBA" id="ARBA00004988"/>
    </source>
</evidence>
<accession>A0A7N0U4W1</accession>
<evidence type="ECO:0000256" key="3">
    <source>
        <dbReference type="ARBA" id="ARBA00008088"/>
    </source>
</evidence>
<comment type="pathway">
    <text evidence="2">Carbohydrate degradation; pentose phosphate pathway; D-ribose 5-phosphate from D-ribulose 5-phosphate (non-oxidative stage): step 1/1.</text>
</comment>
<dbReference type="GO" id="GO:0009052">
    <property type="term" value="P:pentose-phosphate shunt, non-oxidative branch"/>
    <property type="evidence" value="ECO:0007669"/>
    <property type="project" value="InterPro"/>
</dbReference>
<evidence type="ECO:0000313" key="7">
    <source>
        <dbReference type="Proteomes" id="UP000594263"/>
    </source>
</evidence>
<dbReference type="OMA" id="CKKFIAI"/>
<dbReference type="Pfam" id="PF06026">
    <property type="entry name" value="Rib_5-P_isom_A"/>
    <property type="match status" value="1"/>
</dbReference>
<dbReference type="AlphaFoldDB" id="A0A7N0U4W1"/>
<dbReference type="SUPFAM" id="SSF100950">
    <property type="entry name" value="NagB/RpiA/CoA transferase-like"/>
    <property type="match status" value="1"/>
</dbReference>
<keyword evidence="5" id="KW-0413">Isomerase</keyword>
<dbReference type="InterPro" id="IPR050262">
    <property type="entry name" value="Ribose-5P_isomerase"/>
</dbReference>
<keyword evidence="7" id="KW-1185">Reference proteome</keyword>
<evidence type="ECO:0000313" key="6">
    <source>
        <dbReference type="EnsemblPlants" id="Kaladp0054s0057.1.v1.1.CDS.1"/>
    </source>
</evidence>
<dbReference type="SUPFAM" id="SSF75445">
    <property type="entry name" value="D-ribose-5-phosphate isomerase (RpiA), lid domain"/>
    <property type="match status" value="1"/>
</dbReference>
<dbReference type="InterPro" id="IPR004788">
    <property type="entry name" value="Ribose5P_isomerase_type_A"/>
</dbReference>
<dbReference type="EnsemblPlants" id="Kaladp0054s0057.1.v1.1">
    <property type="protein sequence ID" value="Kaladp0054s0057.1.v1.1.CDS.1"/>
    <property type="gene ID" value="Kaladp0054s0057.v1.1"/>
</dbReference>
<proteinExistence type="inferred from homology"/>
<dbReference type="PANTHER" id="PTHR43748">
    <property type="entry name" value="RIBOSE-5-PHOSPHATE ISOMERASE 3, CHLOROPLASTIC-RELATED"/>
    <property type="match status" value="1"/>
</dbReference>
<evidence type="ECO:0000256" key="4">
    <source>
        <dbReference type="ARBA" id="ARBA00011959"/>
    </source>
</evidence>
<evidence type="ECO:0000256" key="5">
    <source>
        <dbReference type="ARBA" id="ARBA00023235"/>
    </source>
</evidence>
<dbReference type="Gramene" id="Kaladp0054s0057.1.v1.1">
    <property type="protein sequence ID" value="Kaladp0054s0057.1.v1.1.CDS.1"/>
    <property type="gene ID" value="Kaladp0054s0057.v1.1"/>
</dbReference>
<reference evidence="6" key="1">
    <citation type="submission" date="2021-01" db="UniProtKB">
        <authorList>
            <consortium name="EnsemblPlants"/>
        </authorList>
    </citation>
    <scope>IDENTIFICATION</scope>
</reference>
<dbReference type="EC" id="5.3.1.6" evidence="4"/>
<organism evidence="6 7">
    <name type="scientific">Kalanchoe fedtschenkoi</name>
    <name type="common">Lavender scallops</name>
    <name type="synonym">South American air plant</name>
    <dbReference type="NCBI Taxonomy" id="63787"/>
    <lineage>
        <taxon>Eukaryota</taxon>
        <taxon>Viridiplantae</taxon>
        <taxon>Streptophyta</taxon>
        <taxon>Embryophyta</taxon>
        <taxon>Tracheophyta</taxon>
        <taxon>Spermatophyta</taxon>
        <taxon>Magnoliopsida</taxon>
        <taxon>eudicotyledons</taxon>
        <taxon>Gunneridae</taxon>
        <taxon>Pentapetalae</taxon>
        <taxon>Saxifragales</taxon>
        <taxon>Crassulaceae</taxon>
        <taxon>Kalanchoe</taxon>
    </lineage>
</organism>
<dbReference type="InterPro" id="IPR037171">
    <property type="entry name" value="NagB/RpiA_transferase-like"/>
</dbReference>
<name>A0A7N0U4W1_KALFE</name>
<dbReference type="Gene3D" id="3.30.70.260">
    <property type="match status" value="1"/>
</dbReference>
<dbReference type="UniPathway" id="UPA00115">
    <property type="reaction ID" value="UER00412"/>
</dbReference>
<sequence>MLSDLDSHPRLNLAIDGASEADPTLNLVDGEGVCKKFIAIVDENKMVVNLGGGGLALLVEVMPFYWKFKVERLEGMFEFAECVPRLRTDNVKVAGMLYVTDNENYIVDLYLERELGDLNVASDKTLRLPGVVEHGMFLGLATTLIVTGELDVCVNNK</sequence>
<comment type="catalytic activity">
    <reaction evidence="1">
        <text>aldehydo-D-ribose 5-phosphate = D-ribulose 5-phosphate</text>
        <dbReference type="Rhea" id="RHEA:14657"/>
        <dbReference type="ChEBI" id="CHEBI:58121"/>
        <dbReference type="ChEBI" id="CHEBI:58273"/>
        <dbReference type="EC" id="5.3.1.6"/>
    </reaction>
</comment>